<keyword evidence="6 8" id="KW-0472">Membrane</keyword>
<feature type="transmembrane region" description="Helical" evidence="8">
    <location>
        <begin position="226"/>
        <end position="247"/>
    </location>
</feature>
<dbReference type="Pfam" id="PF00474">
    <property type="entry name" value="SSF"/>
    <property type="match status" value="1"/>
</dbReference>
<evidence type="ECO:0000256" key="2">
    <source>
        <dbReference type="ARBA" id="ARBA00006434"/>
    </source>
</evidence>
<feature type="transmembrane region" description="Helical" evidence="8">
    <location>
        <begin position="268"/>
        <end position="288"/>
    </location>
</feature>
<dbReference type="RefSeq" id="WP_150721961.1">
    <property type="nucleotide sequence ID" value="NZ_CABPRV010000007.1"/>
</dbReference>
<evidence type="ECO:0000313" key="10">
    <source>
        <dbReference type="Proteomes" id="UP000366065"/>
    </source>
</evidence>
<evidence type="ECO:0000256" key="3">
    <source>
        <dbReference type="ARBA" id="ARBA00022448"/>
    </source>
</evidence>
<dbReference type="InterPro" id="IPR050277">
    <property type="entry name" value="Sodium:Solute_Symporter"/>
</dbReference>
<reference evidence="9 10" key="1">
    <citation type="submission" date="2019-08" db="EMBL/GenBank/DDBJ databases">
        <authorList>
            <person name="Peeters C."/>
        </authorList>
    </citation>
    <scope>NUCLEOTIDE SEQUENCE [LARGE SCALE GENOMIC DNA]</scope>
    <source>
        <strain evidence="9 10">LMG 20602</strain>
    </source>
</reference>
<name>A0ABY6W5H5_9BURK</name>
<dbReference type="EMBL" id="CABPRV010000007">
    <property type="protein sequence ID" value="VVE19804.1"/>
    <property type="molecule type" value="Genomic_DNA"/>
</dbReference>
<feature type="transmembrane region" description="Helical" evidence="8">
    <location>
        <begin position="308"/>
        <end position="335"/>
    </location>
</feature>
<gene>
    <name evidence="9" type="ORF">PCA20602_03080</name>
</gene>
<comment type="similarity">
    <text evidence="2 7">Belongs to the sodium:solute symporter (SSF) (TC 2.A.21) family.</text>
</comment>
<feature type="transmembrane region" description="Helical" evidence="8">
    <location>
        <begin position="187"/>
        <end position="206"/>
    </location>
</feature>
<keyword evidence="10" id="KW-1185">Reference proteome</keyword>
<dbReference type="InterPro" id="IPR001734">
    <property type="entry name" value="Na/solute_symporter"/>
</dbReference>
<keyword evidence="3" id="KW-0813">Transport</keyword>
<dbReference type="PROSITE" id="PS50283">
    <property type="entry name" value="NA_SOLUT_SYMP_3"/>
    <property type="match status" value="1"/>
</dbReference>
<evidence type="ECO:0000256" key="7">
    <source>
        <dbReference type="RuleBase" id="RU362091"/>
    </source>
</evidence>
<feature type="transmembrane region" description="Helical" evidence="8">
    <location>
        <begin position="405"/>
        <end position="423"/>
    </location>
</feature>
<feature type="transmembrane region" description="Helical" evidence="8">
    <location>
        <begin position="72"/>
        <end position="91"/>
    </location>
</feature>
<proteinExistence type="inferred from homology"/>
<dbReference type="Proteomes" id="UP000366065">
    <property type="component" value="Unassembled WGS sequence"/>
</dbReference>
<organism evidence="9 10">
    <name type="scientific">Pandoraea capi</name>
    <dbReference type="NCBI Taxonomy" id="2508286"/>
    <lineage>
        <taxon>Bacteria</taxon>
        <taxon>Pseudomonadati</taxon>
        <taxon>Pseudomonadota</taxon>
        <taxon>Betaproteobacteria</taxon>
        <taxon>Burkholderiales</taxon>
        <taxon>Burkholderiaceae</taxon>
        <taxon>Pandoraea</taxon>
    </lineage>
</organism>
<feature type="transmembrane region" description="Helical" evidence="8">
    <location>
        <begin position="429"/>
        <end position="452"/>
    </location>
</feature>
<feature type="transmembrane region" description="Helical" evidence="8">
    <location>
        <begin position="355"/>
        <end position="375"/>
    </location>
</feature>
<dbReference type="InterPro" id="IPR038377">
    <property type="entry name" value="Na/Glc_symporter_sf"/>
</dbReference>
<evidence type="ECO:0000256" key="5">
    <source>
        <dbReference type="ARBA" id="ARBA00022989"/>
    </source>
</evidence>
<protein>
    <submittedName>
        <fullName evidence="9">Sodium:solute symporter</fullName>
    </submittedName>
</protein>
<keyword evidence="4 8" id="KW-0812">Transmembrane</keyword>
<comment type="subcellular location">
    <subcellularLocation>
        <location evidence="1">Membrane</location>
        <topology evidence="1">Multi-pass membrane protein</topology>
    </subcellularLocation>
</comment>
<sequence length="474" mass="50950">MATLIFAGFILLSVYLALRARGGRGPQSVHDFFVASRQFGAWLVFFLAAGEIYSIGTMVGFPGGIYAKGPTYGVWFLGYILLAYPVGYFLGPKIWDAGKRYNAITLPDLFKGHFESRFLELVVAVTAIVFLLPWGQLQFTGLVAALKGLGWNFQPLWLICFSAMLAFVYIAIAGVRASAYIAVLKDVLMVAAIVITGVAVAWESGVTPVFQAASEHVSNAMTTQQLTFAMTTIVFQSLGMYVMPFGVQNFFTAKSAATIRRTQIAMPLYMLMYPFLVLASYYAISQNIQLASPNEAFFAAVTQLLPSWLVGLVAAGAALSGLLVLAGICLALGPIVTRNILSGMPEHRQKASSKVVIVLYLLGSIVLTLLTPNLMLTLINMAYYGVTQFLPGVIAVVFRLRVRATAIAAGVLAGQGLALVLYYKNPDLGGINLGLICLVVNVVVIAVFNLLLGSRPARAMDSGVGALSSYKKSQ</sequence>
<dbReference type="CDD" id="cd10322">
    <property type="entry name" value="SLC5sbd"/>
    <property type="match status" value="1"/>
</dbReference>
<feature type="transmembrane region" description="Helical" evidence="8">
    <location>
        <begin position="381"/>
        <end position="398"/>
    </location>
</feature>
<evidence type="ECO:0000256" key="4">
    <source>
        <dbReference type="ARBA" id="ARBA00022692"/>
    </source>
</evidence>
<evidence type="ECO:0000256" key="1">
    <source>
        <dbReference type="ARBA" id="ARBA00004141"/>
    </source>
</evidence>
<accession>A0ABY6W5H5</accession>
<feature type="transmembrane region" description="Helical" evidence="8">
    <location>
        <begin position="156"/>
        <end position="175"/>
    </location>
</feature>
<feature type="transmembrane region" description="Helical" evidence="8">
    <location>
        <begin position="118"/>
        <end position="136"/>
    </location>
</feature>
<dbReference type="Gene3D" id="1.20.1730.10">
    <property type="entry name" value="Sodium/glucose cotransporter"/>
    <property type="match status" value="1"/>
</dbReference>
<keyword evidence="5 8" id="KW-1133">Transmembrane helix</keyword>
<dbReference type="PANTHER" id="PTHR48086:SF8">
    <property type="entry name" value="MONOCARBOXYLIC ACID PERMEASE"/>
    <property type="match status" value="1"/>
</dbReference>
<dbReference type="PANTHER" id="PTHR48086">
    <property type="entry name" value="SODIUM/PROLINE SYMPORTER-RELATED"/>
    <property type="match status" value="1"/>
</dbReference>
<evidence type="ECO:0000256" key="8">
    <source>
        <dbReference type="SAM" id="Phobius"/>
    </source>
</evidence>
<comment type="caution">
    <text evidence="9">The sequence shown here is derived from an EMBL/GenBank/DDBJ whole genome shotgun (WGS) entry which is preliminary data.</text>
</comment>
<evidence type="ECO:0000313" key="9">
    <source>
        <dbReference type="EMBL" id="VVE19804.1"/>
    </source>
</evidence>
<evidence type="ECO:0000256" key="6">
    <source>
        <dbReference type="ARBA" id="ARBA00023136"/>
    </source>
</evidence>